<evidence type="ECO:0000313" key="9">
    <source>
        <dbReference type="EMBL" id="SHJ15872.1"/>
    </source>
</evidence>
<name>A0A1M6H149_9FLAO</name>
<dbReference type="GO" id="GO:0071949">
    <property type="term" value="F:FAD binding"/>
    <property type="evidence" value="ECO:0007669"/>
    <property type="project" value="InterPro"/>
</dbReference>
<evidence type="ECO:0000259" key="8">
    <source>
        <dbReference type="Pfam" id="PF01494"/>
    </source>
</evidence>
<dbReference type="RefSeq" id="WP_073316681.1">
    <property type="nucleotide sequence ID" value="NZ_FQYP01000006.1"/>
</dbReference>
<sequence>MKSKIEKTDGNIVIVGAGLTGSMLALMLAQNGFKVDVYEKRGDVREYVPTKKRSLGMSLSNRGRKALRKANIFSKLEPTMASKHGRATHNASGGVKFQIYGDGGQTLSTVNRKNINSLLINEAIDTGLVNFHFNQRLSEIDLENHVITFRSSETQEENNVAYSYLFGADGANSNVREVLSENDILTSERKKLYHVYKEMTIPMGEDGDYVLDPKFVHIWSAPDTVFVALPSLDKSFISTIFYRNGEDGELKNVKTKEELDLYFEKHLPNLHKILPNLEEDFFGNPDSEIFEIKCSQWNYENRVLLIGDSAHAFAPFYAMGMNTCFEDCSVFMKTLEENGFDFGDAILEFANTRKKDVDAMQFLTNRNYHNLQFCKQPIFDLKWKLERKIWAAHPDLYMPEYCMVAFSEIPFSEVVEISEKNKELIEEIYSLYLEQIVNETPEIDMDLFVQIEEVRNILMSREAHREYQKVLL</sequence>
<dbReference type="Proteomes" id="UP000184432">
    <property type="component" value="Unassembled WGS sequence"/>
</dbReference>
<dbReference type="PANTHER" id="PTHR46028:SF2">
    <property type="entry name" value="KYNURENINE 3-MONOOXYGENASE"/>
    <property type="match status" value="1"/>
</dbReference>
<dbReference type="AlphaFoldDB" id="A0A1M6H149"/>
<dbReference type="PRINTS" id="PR00420">
    <property type="entry name" value="RNGMNOXGNASE"/>
</dbReference>
<keyword evidence="6 9" id="KW-0503">Monooxygenase</keyword>
<keyword evidence="5" id="KW-0560">Oxidoreductase</keyword>
<evidence type="ECO:0000256" key="3">
    <source>
        <dbReference type="ARBA" id="ARBA00022827"/>
    </source>
</evidence>
<comment type="cofactor">
    <cofactor evidence="1">
        <name>FAD</name>
        <dbReference type="ChEBI" id="CHEBI:57692"/>
    </cofactor>
</comment>
<evidence type="ECO:0000256" key="6">
    <source>
        <dbReference type="ARBA" id="ARBA00023033"/>
    </source>
</evidence>
<evidence type="ECO:0000256" key="1">
    <source>
        <dbReference type="ARBA" id="ARBA00001974"/>
    </source>
</evidence>
<accession>A0A1M6H149</accession>
<proteinExistence type="predicted"/>
<keyword evidence="7" id="KW-0812">Transmembrane</keyword>
<dbReference type="OrthoDB" id="9766816at2"/>
<evidence type="ECO:0000256" key="5">
    <source>
        <dbReference type="ARBA" id="ARBA00023002"/>
    </source>
</evidence>
<keyword evidence="7" id="KW-1133">Transmembrane helix</keyword>
<feature type="domain" description="FAD-binding" evidence="8">
    <location>
        <begin position="12"/>
        <end position="335"/>
    </location>
</feature>
<evidence type="ECO:0000256" key="2">
    <source>
        <dbReference type="ARBA" id="ARBA00022630"/>
    </source>
</evidence>
<dbReference type="EMBL" id="FQYP01000006">
    <property type="protein sequence ID" value="SHJ15872.1"/>
    <property type="molecule type" value="Genomic_DNA"/>
</dbReference>
<organism evidence="9 10">
    <name type="scientific">Aquimarina spongiae</name>
    <dbReference type="NCBI Taxonomy" id="570521"/>
    <lineage>
        <taxon>Bacteria</taxon>
        <taxon>Pseudomonadati</taxon>
        <taxon>Bacteroidota</taxon>
        <taxon>Flavobacteriia</taxon>
        <taxon>Flavobacteriales</taxon>
        <taxon>Flavobacteriaceae</taxon>
        <taxon>Aquimarina</taxon>
    </lineage>
</organism>
<gene>
    <name evidence="9" type="ORF">SAMN04488508_1069</name>
</gene>
<evidence type="ECO:0000256" key="7">
    <source>
        <dbReference type="SAM" id="Phobius"/>
    </source>
</evidence>
<feature type="transmembrane region" description="Helical" evidence="7">
    <location>
        <begin position="12"/>
        <end position="29"/>
    </location>
</feature>
<reference evidence="10" key="1">
    <citation type="submission" date="2016-11" db="EMBL/GenBank/DDBJ databases">
        <authorList>
            <person name="Varghese N."/>
            <person name="Submissions S."/>
        </authorList>
    </citation>
    <scope>NUCLEOTIDE SEQUENCE [LARGE SCALE GENOMIC DNA]</scope>
    <source>
        <strain evidence="10">DSM 22623</strain>
    </source>
</reference>
<evidence type="ECO:0000313" key="10">
    <source>
        <dbReference type="Proteomes" id="UP000184432"/>
    </source>
</evidence>
<dbReference type="Pfam" id="PF01494">
    <property type="entry name" value="FAD_binding_3"/>
    <property type="match status" value="1"/>
</dbReference>
<dbReference type="SUPFAM" id="SSF51905">
    <property type="entry name" value="FAD/NAD(P)-binding domain"/>
    <property type="match status" value="1"/>
</dbReference>
<keyword evidence="4" id="KW-0521">NADP</keyword>
<dbReference type="InterPro" id="IPR002938">
    <property type="entry name" value="FAD-bd"/>
</dbReference>
<evidence type="ECO:0000256" key="4">
    <source>
        <dbReference type="ARBA" id="ARBA00022857"/>
    </source>
</evidence>
<keyword evidence="2" id="KW-0285">Flavoprotein</keyword>
<keyword evidence="7" id="KW-0472">Membrane</keyword>
<dbReference type="GO" id="GO:0004502">
    <property type="term" value="F:kynurenine 3-monooxygenase activity"/>
    <property type="evidence" value="ECO:0007669"/>
    <property type="project" value="TreeGrafter"/>
</dbReference>
<dbReference type="Gene3D" id="3.50.50.60">
    <property type="entry name" value="FAD/NAD(P)-binding domain"/>
    <property type="match status" value="1"/>
</dbReference>
<keyword evidence="10" id="KW-1185">Reference proteome</keyword>
<dbReference type="InterPro" id="IPR036188">
    <property type="entry name" value="FAD/NAD-bd_sf"/>
</dbReference>
<dbReference type="PANTHER" id="PTHR46028">
    <property type="entry name" value="KYNURENINE 3-MONOOXYGENASE"/>
    <property type="match status" value="1"/>
</dbReference>
<keyword evidence="3" id="KW-0274">FAD</keyword>
<dbReference type="GO" id="GO:0070189">
    <property type="term" value="P:kynurenine metabolic process"/>
    <property type="evidence" value="ECO:0007669"/>
    <property type="project" value="TreeGrafter"/>
</dbReference>
<protein>
    <submittedName>
        <fullName evidence="9">Kynurenine 3-monooxygenase</fullName>
    </submittedName>
</protein>
<dbReference type="STRING" id="570521.SAMN04488508_1069"/>